<keyword evidence="3" id="KW-1185">Reference proteome</keyword>
<organism evidence="2 3">
    <name type="scientific">Botrimarina colliarenosi</name>
    <dbReference type="NCBI Taxonomy" id="2528001"/>
    <lineage>
        <taxon>Bacteria</taxon>
        <taxon>Pseudomonadati</taxon>
        <taxon>Planctomycetota</taxon>
        <taxon>Planctomycetia</taxon>
        <taxon>Pirellulales</taxon>
        <taxon>Lacipirellulaceae</taxon>
        <taxon>Botrimarina</taxon>
    </lineage>
</organism>
<dbReference type="Gene3D" id="3.40.50.2000">
    <property type="entry name" value="Glycogen Phosphorylase B"/>
    <property type="match status" value="1"/>
</dbReference>
<feature type="domain" description="Glycosyl transferase family 1" evidence="1">
    <location>
        <begin position="198"/>
        <end position="358"/>
    </location>
</feature>
<dbReference type="SUPFAM" id="SSF53756">
    <property type="entry name" value="UDP-Glycosyltransferase/glycogen phosphorylase"/>
    <property type="match status" value="1"/>
</dbReference>
<keyword evidence="2" id="KW-0328">Glycosyltransferase</keyword>
<protein>
    <submittedName>
        <fullName evidence="2">D-inositol-3-phosphate glycosyltransferase</fullName>
        <ecNumber evidence="2">2.4.1.250</ecNumber>
    </submittedName>
</protein>
<proteinExistence type="predicted"/>
<comment type="caution">
    <text evidence="2">The sequence shown here is derived from an EMBL/GenBank/DDBJ whole genome shotgun (WGS) entry which is preliminary data.</text>
</comment>
<dbReference type="EC" id="2.4.1.250" evidence="2"/>
<accession>A0A5C6AE80</accession>
<dbReference type="Proteomes" id="UP000317421">
    <property type="component" value="Unassembled WGS sequence"/>
</dbReference>
<evidence type="ECO:0000313" key="3">
    <source>
        <dbReference type="Proteomes" id="UP000317421"/>
    </source>
</evidence>
<dbReference type="RefSeq" id="WP_146444542.1">
    <property type="nucleotide sequence ID" value="NZ_SJPR01000002.1"/>
</dbReference>
<dbReference type="OrthoDB" id="286447at2"/>
<reference evidence="2 3" key="1">
    <citation type="submission" date="2019-02" db="EMBL/GenBank/DDBJ databases">
        <title>Deep-cultivation of Planctomycetes and their phenomic and genomic characterization uncovers novel biology.</title>
        <authorList>
            <person name="Wiegand S."/>
            <person name="Jogler M."/>
            <person name="Boedeker C."/>
            <person name="Pinto D."/>
            <person name="Vollmers J."/>
            <person name="Rivas-Marin E."/>
            <person name="Kohn T."/>
            <person name="Peeters S.H."/>
            <person name="Heuer A."/>
            <person name="Rast P."/>
            <person name="Oberbeckmann S."/>
            <person name="Bunk B."/>
            <person name="Jeske O."/>
            <person name="Meyerdierks A."/>
            <person name="Storesund J.E."/>
            <person name="Kallscheuer N."/>
            <person name="Luecker S."/>
            <person name="Lage O.M."/>
            <person name="Pohl T."/>
            <person name="Merkel B.J."/>
            <person name="Hornburger P."/>
            <person name="Mueller R.-W."/>
            <person name="Bruemmer F."/>
            <person name="Labrenz M."/>
            <person name="Spormann A.M."/>
            <person name="Op Den Camp H."/>
            <person name="Overmann J."/>
            <person name="Amann R."/>
            <person name="Jetten M.S.M."/>
            <person name="Mascher T."/>
            <person name="Medema M.H."/>
            <person name="Devos D.P."/>
            <person name="Kaster A.-K."/>
            <person name="Ovreas L."/>
            <person name="Rohde M."/>
            <person name="Galperin M.Y."/>
            <person name="Jogler C."/>
        </authorList>
    </citation>
    <scope>NUCLEOTIDE SEQUENCE [LARGE SCALE GENOMIC DNA]</scope>
    <source>
        <strain evidence="2 3">Pla108</strain>
    </source>
</reference>
<evidence type="ECO:0000259" key="1">
    <source>
        <dbReference type="Pfam" id="PF00534"/>
    </source>
</evidence>
<keyword evidence="2" id="KW-0808">Transferase</keyword>
<dbReference type="EMBL" id="SJPR01000002">
    <property type="protein sequence ID" value="TWT97618.1"/>
    <property type="molecule type" value="Genomic_DNA"/>
</dbReference>
<dbReference type="Pfam" id="PF00534">
    <property type="entry name" value="Glycos_transf_1"/>
    <property type="match status" value="1"/>
</dbReference>
<sequence length="401" mass="44756">MRVLVFEPKFVGHFIGFALAACRAFVEVGCEVTLALSRDARGSEAASVKLRDVPKGVQIDYTLEVPKVYRKWTNARLESSALEQELAIRDPDWIVAPSADFLAPGLLLNRRLRQRVARLKGADFILHNCRQTYPRPAFRERPELWLDRLTLNLLAGIRLHTVDEYALSGDAAGRMAVLGQPVRFLPHFFDRRADRVEKSEARHRLGLNQDAWWIGSAGDLGRRKGTELLIESFAAVARSTDANLALFGCLSESSRDAIRKVPHLVEAGRIVFHDRFVSDSEFSDFFPAMDAVWVGYPRQVGMSSTLLFAADAMKPVIAIDYGGVGWTVRKYHLGVVCRADRESVVSQIRSLSTQKPTRVNDEGVKQFLETNSTPNFNWAITAGVRAADASLDSSITTRVIE</sequence>
<evidence type="ECO:0000313" key="2">
    <source>
        <dbReference type="EMBL" id="TWT97618.1"/>
    </source>
</evidence>
<dbReference type="GO" id="GO:0102710">
    <property type="term" value="F:D-inositol-3-phosphate glycosyltransferase activity"/>
    <property type="evidence" value="ECO:0007669"/>
    <property type="project" value="UniProtKB-EC"/>
</dbReference>
<name>A0A5C6AE80_9BACT</name>
<dbReference type="PROSITE" id="PS51257">
    <property type="entry name" value="PROKAR_LIPOPROTEIN"/>
    <property type="match status" value="1"/>
</dbReference>
<dbReference type="AlphaFoldDB" id="A0A5C6AE80"/>
<gene>
    <name evidence="2" type="primary">mshA_5</name>
    <name evidence="2" type="ORF">Pla108_17700</name>
</gene>
<dbReference type="InterPro" id="IPR001296">
    <property type="entry name" value="Glyco_trans_1"/>
</dbReference>